<dbReference type="EMBL" id="CACRXK020008264">
    <property type="protein sequence ID" value="CAB4014345.1"/>
    <property type="molecule type" value="Genomic_DNA"/>
</dbReference>
<dbReference type="Pfam" id="PF03372">
    <property type="entry name" value="Exo_endo_phos"/>
    <property type="match status" value="1"/>
</dbReference>
<protein>
    <recommendedName>
        <fullName evidence="1">Endonuclease/exonuclease/phosphatase domain-containing protein</fullName>
    </recommendedName>
</protein>
<keyword evidence="3" id="KW-1185">Reference proteome</keyword>
<dbReference type="GO" id="GO:0031012">
    <property type="term" value="C:extracellular matrix"/>
    <property type="evidence" value="ECO:0007669"/>
    <property type="project" value="TreeGrafter"/>
</dbReference>
<dbReference type="OrthoDB" id="273070at2759"/>
<proteinExistence type="predicted"/>
<sequence length="743" mass="85019">MASACVNGALYRVLIFYICYIFLKGHMSSESLKGVRSISSSLYVADQDFQTYTIHYDGSLNSSSGDVSSNPGWTYSAVDQTGLKITHLNVRSLPRHFDEFKILMNDNPFDVICLNETWLNSSWTDSELELNGYNFIRHDCNDSQRGGGTAIYYSSKLLARQRTDLIRPDIEATWLEILLPNRKKLLICSIYRPPNMIYNNFKVCFESILEKTSTEGTELLFFGDFNCDMLPRKLSADARDLRQLFNVYQVTQLIKSPTRVTSNSSTLIDLALATDVRKIVASGVLQCSISNHSLIYLVRRARKPRNTFRNIQFRNLKTYSAERFVADLHNASWEEIDTSLTVDDAWNVFKSLLNNIIEKHAPLQSKRARADSLPWLTSDIRTLMRQRNFHHKRAQKTKSTDEWETYKKLRNKTTRLIRDTKRDFYSNVINDNKKDSTKLWKTLKTVISNAKKSSSVGYLETAVGLACKPQEIVQGFAQYFYEAVTNIRHNLQSLASPVVCSVPKPNFTFRLSTIDETFVYDQLKKIKTSKSTGLTHIPARLLKDGRNALAKPLTVLMNKSLAEGTIPSEWKHAMVTPVYKSGSKTDAANYRPISVLPVFVKILERAVHSMVYHYLQENQLLSTYQSGFRPLHSTGTCFIDTTNNTNSVTLIESTLSGDLNRIISWLNRNCLFLNHSKTKIMLIGTHQRLAKVDSFNIEVQDTKLDRVYKFKYLGVMFDSCLSWNDHIDYISTKISSRLGMLRN</sequence>
<dbReference type="PANTHER" id="PTHR33395">
    <property type="entry name" value="TRANSCRIPTASE, PUTATIVE-RELATED-RELATED"/>
    <property type="match status" value="1"/>
</dbReference>
<dbReference type="Proteomes" id="UP001152795">
    <property type="component" value="Unassembled WGS sequence"/>
</dbReference>
<dbReference type="AlphaFoldDB" id="A0A6S7I6I0"/>
<name>A0A6S7I6I0_PARCT</name>
<feature type="domain" description="Endonuclease/exonuclease/phosphatase" evidence="1">
    <location>
        <begin position="89"/>
        <end position="285"/>
    </location>
</feature>
<accession>A0A6S7I6I0</accession>
<dbReference type="InterPro" id="IPR036691">
    <property type="entry name" value="Endo/exonu/phosph_ase_sf"/>
</dbReference>
<organism evidence="2 3">
    <name type="scientific">Paramuricea clavata</name>
    <name type="common">Red gorgonian</name>
    <name type="synonym">Violescent sea-whip</name>
    <dbReference type="NCBI Taxonomy" id="317549"/>
    <lineage>
        <taxon>Eukaryota</taxon>
        <taxon>Metazoa</taxon>
        <taxon>Cnidaria</taxon>
        <taxon>Anthozoa</taxon>
        <taxon>Octocorallia</taxon>
        <taxon>Malacalcyonacea</taxon>
        <taxon>Plexauridae</taxon>
        <taxon>Paramuricea</taxon>
    </lineage>
</organism>
<dbReference type="SUPFAM" id="SSF56219">
    <property type="entry name" value="DNase I-like"/>
    <property type="match status" value="1"/>
</dbReference>
<dbReference type="InterPro" id="IPR005135">
    <property type="entry name" value="Endo/exonuclease/phosphatase"/>
</dbReference>
<dbReference type="Gene3D" id="3.60.10.10">
    <property type="entry name" value="Endonuclease/exonuclease/phosphatase"/>
    <property type="match status" value="1"/>
</dbReference>
<gene>
    <name evidence="2" type="ORF">PACLA_8A027287</name>
</gene>
<evidence type="ECO:0000259" key="1">
    <source>
        <dbReference type="Pfam" id="PF03372"/>
    </source>
</evidence>
<dbReference type="PANTHER" id="PTHR33395:SF22">
    <property type="entry name" value="REVERSE TRANSCRIPTASE DOMAIN-CONTAINING PROTEIN"/>
    <property type="match status" value="1"/>
</dbReference>
<comment type="caution">
    <text evidence="2">The sequence shown here is derived from an EMBL/GenBank/DDBJ whole genome shotgun (WGS) entry which is preliminary data.</text>
</comment>
<reference evidence="2" key="1">
    <citation type="submission" date="2020-04" db="EMBL/GenBank/DDBJ databases">
        <authorList>
            <person name="Alioto T."/>
            <person name="Alioto T."/>
            <person name="Gomez Garrido J."/>
        </authorList>
    </citation>
    <scope>NUCLEOTIDE SEQUENCE</scope>
    <source>
        <strain evidence="2">A484AB</strain>
    </source>
</reference>
<dbReference type="GO" id="GO:0003824">
    <property type="term" value="F:catalytic activity"/>
    <property type="evidence" value="ECO:0007669"/>
    <property type="project" value="InterPro"/>
</dbReference>
<evidence type="ECO:0000313" key="2">
    <source>
        <dbReference type="EMBL" id="CAB4014345.1"/>
    </source>
</evidence>
<evidence type="ECO:0000313" key="3">
    <source>
        <dbReference type="Proteomes" id="UP001152795"/>
    </source>
</evidence>